<dbReference type="RefSeq" id="WP_044212546.1">
    <property type="nucleotide sequence ID" value="NZ_BAMD01000015.1"/>
</dbReference>
<evidence type="ECO:0000256" key="6">
    <source>
        <dbReference type="ARBA" id="ARBA00023136"/>
    </source>
</evidence>
<keyword evidence="4 7" id="KW-0812">Transmembrane</keyword>
<dbReference type="SUPFAM" id="SSF103473">
    <property type="entry name" value="MFS general substrate transporter"/>
    <property type="match status" value="1"/>
</dbReference>
<dbReference type="AlphaFoldDB" id="W7Y497"/>
<dbReference type="eggNOG" id="COG2814">
    <property type="taxonomic scope" value="Bacteria"/>
</dbReference>
<evidence type="ECO:0000313" key="10">
    <source>
        <dbReference type="Proteomes" id="UP000019402"/>
    </source>
</evidence>
<feature type="domain" description="Major facilitator superfamily (MFS) profile" evidence="8">
    <location>
        <begin position="10"/>
        <end position="430"/>
    </location>
</feature>
<dbReference type="Proteomes" id="UP000019402">
    <property type="component" value="Unassembled WGS sequence"/>
</dbReference>
<proteinExistence type="inferred from homology"/>
<dbReference type="PRINTS" id="PR00171">
    <property type="entry name" value="SUGRTRNSPORT"/>
</dbReference>
<keyword evidence="5 7" id="KW-1133">Transmembrane helix</keyword>
<dbReference type="PANTHER" id="PTHR48023">
    <property type="entry name" value="D-XYLOSE-PROTON SYMPORTER-LIKE 2"/>
    <property type="match status" value="1"/>
</dbReference>
<feature type="transmembrane region" description="Helical" evidence="7">
    <location>
        <begin position="246"/>
        <end position="268"/>
    </location>
</feature>
<sequence>MRIKWNLYRLVGIFLLGSLLMGMNMAGVSGAVSFVRDIFVLDNMELGLVVSSIMVGCLLGVLIAWGLGESLRKEVVLLFAAIFFAVSALGSGAAQTIWHLITARIIGGMALGAVSFVVPTYLYQLMPASIRSFVGAIHHVGIVIGILIAYVINYAVVDMQDAWRYMLYSPLIFAIPFFLLSVIGLSASIRSLEVKEVGKGMVMKRPIHGAGEARKVSVIQKMYCSVPIEREHASFVGLFKGNMTRFMVVGSLLTVFHQVSGIHAMIFYAPTIFAKVGVGGDTALLQSIFLGVIYLVCSLGGVWLIDKVGSRQLLLWGEGGMMASLSYVTSAFCVDEGTGIGVFVAMLVYVAFFALFFASVVWMIISDIYPTKLRELTMFFSTLICWSCTLLVVQFFPFVLENLGGGFSFGLFLMLSVFAFVFTLIQIPKT</sequence>
<comment type="caution">
    <text evidence="9">The sequence shown here is derived from an EMBL/GenBank/DDBJ whole genome shotgun (WGS) entry which is preliminary data.</text>
</comment>
<reference evidence="9 10" key="1">
    <citation type="journal article" date="2014" name="Genome Announc.">
        <title>Draft Genome Sequence of Cytophaga fermentans JCM 21142T, a Facultative Anaerobe Isolated from Marine Mud.</title>
        <authorList>
            <person name="Starns D."/>
            <person name="Oshima K."/>
            <person name="Suda W."/>
            <person name="Iino T."/>
            <person name="Yuki M."/>
            <person name="Inoue J."/>
            <person name="Kitamura K."/>
            <person name="Iida T."/>
            <person name="Darby A."/>
            <person name="Hattori M."/>
            <person name="Ohkuma M."/>
        </authorList>
    </citation>
    <scope>NUCLEOTIDE SEQUENCE [LARGE SCALE GENOMIC DNA]</scope>
    <source>
        <strain evidence="9 10">JCM 21142</strain>
    </source>
</reference>
<dbReference type="EMBL" id="BAMD01000015">
    <property type="protein sequence ID" value="GAF02907.1"/>
    <property type="molecule type" value="Genomic_DNA"/>
</dbReference>
<feature type="transmembrane region" description="Helical" evidence="7">
    <location>
        <begin position="377"/>
        <end position="400"/>
    </location>
</feature>
<dbReference type="PROSITE" id="PS00217">
    <property type="entry name" value="SUGAR_TRANSPORT_2"/>
    <property type="match status" value="1"/>
</dbReference>
<dbReference type="PANTHER" id="PTHR48023:SF4">
    <property type="entry name" value="D-XYLOSE-PROTON SYMPORTER-LIKE 2"/>
    <property type="match status" value="1"/>
</dbReference>
<keyword evidence="3" id="KW-0813">Transport</keyword>
<name>W7Y497_9BACT</name>
<evidence type="ECO:0000256" key="2">
    <source>
        <dbReference type="ARBA" id="ARBA00010992"/>
    </source>
</evidence>
<dbReference type="Pfam" id="PF00083">
    <property type="entry name" value="Sugar_tr"/>
    <property type="match status" value="1"/>
</dbReference>
<dbReference type="InterPro" id="IPR005829">
    <property type="entry name" value="Sugar_transporter_CS"/>
</dbReference>
<protein>
    <submittedName>
        <fullName evidence="9">Putative metabolite transport protein CsbC</fullName>
    </submittedName>
</protein>
<evidence type="ECO:0000256" key="1">
    <source>
        <dbReference type="ARBA" id="ARBA00004141"/>
    </source>
</evidence>
<dbReference type="PROSITE" id="PS50850">
    <property type="entry name" value="MFS"/>
    <property type="match status" value="1"/>
</dbReference>
<dbReference type="GO" id="GO:0016020">
    <property type="term" value="C:membrane"/>
    <property type="evidence" value="ECO:0007669"/>
    <property type="project" value="UniProtKB-SubCell"/>
</dbReference>
<feature type="transmembrane region" description="Helical" evidence="7">
    <location>
        <begin position="340"/>
        <end position="365"/>
    </location>
</feature>
<feature type="transmembrane region" description="Helical" evidence="7">
    <location>
        <begin position="313"/>
        <end position="334"/>
    </location>
</feature>
<dbReference type="InterPro" id="IPR020846">
    <property type="entry name" value="MFS_dom"/>
</dbReference>
<keyword evidence="6 7" id="KW-0472">Membrane</keyword>
<accession>W7Y497</accession>
<dbReference type="OrthoDB" id="9783823at2"/>
<feature type="transmembrane region" description="Helical" evidence="7">
    <location>
        <begin position="46"/>
        <end position="68"/>
    </location>
</feature>
<comment type="similarity">
    <text evidence="2">Belongs to the major facilitator superfamily. Sugar transporter (TC 2.A.1.1) family.</text>
</comment>
<dbReference type="InterPro" id="IPR005828">
    <property type="entry name" value="MFS_sugar_transport-like"/>
</dbReference>
<evidence type="ECO:0000256" key="4">
    <source>
        <dbReference type="ARBA" id="ARBA00022692"/>
    </source>
</evidence>
<evidence type="ECO:0000256" key="3">
    <source>
        <dbReference type="ARBA" id="ARBA00022448"/>
    </source>
</evidence>
<dbReference type="InterPro" id="IPR003663">
    <property type="entry name" value="Sugar/inositol_transpt"/>
</dbReference>
<dbReference type="STRING" id="869213.GCA_000517085_03347"/>
<feature type="transmembrane region" description="Helical" evidence="7">
    <location>
        <begin position="406"/>
        <end position="425"/>
    </location>
</feature>
<keyword evidence="10" id="KW-1185">Reference proteome</keyword>
<evidence type="ECO:0000259" key="8">
    <source>
        <dbReference type="PROSITE" id="PS50850"/>
    </source>
</evidence>
<dbReference type="InterPro" id="IPR050820">
    <property type="entry name" value="MFS_Sugar_Transporter"/>
</dbReference>
<feature type="transmembrane region" description="Helical" evidence="7">
    <location>
        <begin position="168"/>
        <end position="189"/>
    </location>
</feature>
<feature type="transmembrane region" description="Helical" evidence="7">
    <location>
        <begin position="75"/>
        <end position="95"/>
    </location>
</feature>
<dbReference type="GO" id="GO:0022857">
    <property type="term" value="F:transmembrane transporter activity"/>
    <property type="evidence" value="ECO:0007669"/>
    <property type="project" value="InterPro"/>
</dbReference>
<feature type="transmembrane region" description="Helical" evidence="7">
    <location>
        <begin position="101"/>
        <end position="123"/>
    </location>
</feature>
<dbReference type="Gene3D" id="1.20.1250.20">
    <property type="entry name" value="MFS general substrate transporter like domains"/>
    <property type="match status" value="1"/>
</dbReference>
<comment type="subcellular location">
    <subcellularLocation>
        <location evidence="1">Membrane</location>
        <topology evidence="1">Multi-pass membrane protein</topology>
    </subcellularLocation>
</comment>
<evidence type="ECO:0000256" key="7">
    <source>
        <dbReference type="SAM" id="Phobius"/>
    </source>
</evidence>
<organism evidence="9 10">
    <name type="scientific">Saccharicrinis fermentans DSM 9555 = JCM 21142</name>
    <dbReference type="NCBI Taxonomy" id="869213"/>
    <lineage>
        <taxon>Bacteria</taxon>
        <taxon>Pseudomonadati</taxon>
        <taxon>Bacteroidota</taxon>
        <taxon>Bacteroidia</taxon>
        <taxon>Marinilabiliales</taxon>
        <taxon>Marinilabiliaceae</taxon>
        <taxon>Saccharicrinis</taxon>
    </lineage>
</organism>
<evidence type="ECO:0000256" key="5">
    <source>
        <dbReference type="ARBA" id="ARBA00022989"/>
    </source>
</evidence>
<feature type="transmembrane region" description="Helical" evidence="7">
    <location>
        <begin position="288"/>
        <end position="306"/>
    </location>
</feature>
<feature type="transmembrane region" description="Helical" evidence="7">
    <location>
        <begin position="135"/>
        <end position="156"/>
    </location>
</feature>
<dbReference type="InterPro" id="IPR036259">
    <property type="entry name" value="MFS_trans_sf"/>
</dbReference>
<evidence type="ECO:0000313" key="9">
    <source>
        <dbReference type="EMBL" id="GAF02907.1"/>
    </source>
</evidence>
<gene>
    <name evidence="9" type="ORF">JCM21142_41556</name>
</gene>